<keyword evidence="3" id="KW-1185">Reference proteome</keyword>
<evidence type="ECO:0000313" key="2">
    <source>
        <dbReference type="EMBL" id="SPB18906.1"/>
    </source>
</evidence>
<organism evidence="2 3">
    <name type="scientific">Caballeronia novacaledonica</name>
    <dbReference type="NCBI Taxonomy" id="1544861"/>
    <lineage>
        <taxon>Bacteria</taxon>
        <taxon>Pseudomonadati</taxon>
        <taxon>Pseudomonadota</taxon>
        <taxon>Betaproteobacteria</taxon>
        <taxon>Burkholderiales</taxon>
        <taxon>Burkholderiaceae</taxon>
        <taxon>Caballeronia</taxon>
    </lineage>
</organism>
<protein>
    <recommendedName>
        <fullName evidence="1">CD-NTase-associated protein 15 domain-containing protein</fullName>
    </recommendedName>
</protein>
<feature type="domain" description="CD-NTase-associated protein 15" evidence="1">
    <location>
        <begin position="1"/>
        <end position="56"/>
    </location>
</feature>
<evidence type="ECO:0000259" key="1">
    <source>
        <dbReference type="Pfam" id="PF18153"/>
    </source>
</evidence>
<dbReference type="Proteomes" id="UP000238169">
    <property type="component" value="Unassembled WGS sequence"/>
</dbReference>
<evidence type="ECO:0000313" key="3">
    <source>
        <dbReference type="Proteomes" id="UP000238169"/>
    </source>
</evidence>
<reference evidence="3" key="1">
    <citation type="submission" date="2018-01" db="EMBL/GenBank/DDBJ databases">
        <authorList>
            <person name="Peeters C."/>
        </authorList>
    </citation>
    <scope>NUCLEOTIDE SEQUENCE [LARGE SCALE GENOMIC DNA]</scope>
</reference>
<accession>A0A2U3IFB8</accession>
<proteinExistence type="predicted"/>
<dbReference type="AlphaFoldDB" id="A0A2U3IFB8"/>
<gene>
    <name evidence="2" type="ORF">NOV72_06111</name>
</gene>
<dbReference type="InterPro" id="IPR041208">
    <property type="entry name" value="Cap15"/>
</dbReference>
<sequence>MYSYANTPSVQGRTTDGLESHYGYCELTFSDDGKRAEGFYFNNMGRFTYGDMRLTKVE</sequence>
<name>A0A2U3IFB8_9BURK</name>
<dbReference type="EMBL" id="OGTP01000041">
    <property type="protein sequence ID" value="SPB18906.1"/>
    <property type="molecule type" value="Genomic_DNA"/>
</dbReference>
<dbReference type="Pfam" id="PF18153">
    <property type="entry name" value="Cap15_CD_rec"/>
    <property type="match status" value="1"/>
</dbReference>